<comment type="caution">
    <text evidence="1">The sequence shown here is derived from an EMBL/GenBank/DDBJ whole genome shotgun (WGS) entry which is preliminary data.</text>
</comment>
<dbReference type="SUPFAM" id="SSF52980">
    <property type="entry name" value="Restriction endonuclease-like"/>
    <property type="match status" value="1"/>
</dbReference>
<gene>
    <name evidence="1" type="ORF">LCGC14_2547880</name>
</gene>
<dbReference type="GO" id="GO:0003676">
    <property type="term" value="F:nucleic acid binding"/>
    <property type="evidence" value="ECO:0007669"/>
    <property type="project" value="InterPro"/>
</dbReference>
<proteinExistence type="predicted"/>
<dbReference type="InterPro" id="IPR011856">
    <property type="entry name" value="tRNA_endonuc-like_dom_sf"/>
</dbReference>
<evidence type="ECO:0000313" key="1">
    <source>
        <dbReference type="EMBL" id="KKL11231.1"/>
    </source>
</evidence>
<dbReference type="Gene3D" id="3.40.1350.10">
    <property type="match status" value="1"/>
</dbReference>
<accession>A0A0F9D060</accession>
<name>A0A0F9D060_9ZZZZ</name>
<protein>
    <recommendedName>
        <fullName evidence="2">VRR-NUC domain-containing protein</fullName>
    </recommendedName>
</protein>
<organism evidence="1">
    <name type="scientific">marine sediment metagenome</name>
    <dbReference type="NCBI Taxonomy" id="412755"/>
    <lineage>
        <taxon>unclassified sequences</taxon>
        <taxon>metagenomes</taxon>
        <taxon>ecological metagenomes</taxon>
    </lineage>
</organism>
<dbReference type="EMBL" id="LAZR01041740">
    <property type="protein sequence ID" value="KKL11231.1"/>
    <property type="molecule type" value="Genomic_DNA"/>
</dbReference>
<dbReference type="AlphaFoldDB" id="A0A0F9D060"/>
<sequence>MIKETRPVNSSEAELYDLMVKGGWRVSKRGWPDFLCVKDDRIVAIEVKSKRGHRLKGEQRHMMTLLAKLGAECYKWTPAGFEPFNQIPDLSDIHYTRLNRRDKNAYQRRDKNKVKMTQRTIEHNLGLDKGDSILYND</sequence>
<evidence type="ECO:0008006" key="2">
    <source>
        <dbReference type="Google" id="ProtNLM"/>
    </source>
</evidence>
<dbReference type="CDD" id="cd01037">
    <property type="entry name" value="PDDEXK_nuclease-like"/>
    <property type="match status" value="1"/>
</dbReference>
<reference evidence="1" key="1">
    <citation type="journal article" date="2015" name="Nature">
        <title>Complex archaea that bridge the gap between prokaryotes and eukaryotes.</title>
        <authorList>
            <person name="Spang A."/>
            <person name="Saw J.H."/>
            <person name="Jorgensen S.L."/>
            <person name="Zaremba-Niedzwiedzka K."/>
            <person name="Martijn J."/>
            <person name="Lind A.E."/>
            <person name="van Eijk R."/>
            <person name="Schleper C."/>
            <person name="Guy L."/>
            <person name="Ettema T.J."/>
        </authorList>
    </citation>
    <scope>NUCLEOTIDE SEQUENCE</scope>
</reference>
<dbReference type="InterPro" id="IPR011335">
    <property type="entry name" value="Restrct_endonuc-II-like"/>
</dbReference>